<keyword evidence="1" id="KW-0812">Transmembrane</keyword>
<keyword evidence="1" id="KW-1133">Transmembrane helix</keyword>
<reference evidence="3" key="1">
    <citation type="journal article" date="2019" name="Int. J. Syst. Evol. Microbiol.">
        <title>The Global Catalogue of Microorganisms (GCM) 10K type strain sequencing project: providing services to taxonomists for standard genome sequencing and annotation.</title>
        <authorList>
            <consortium name="The Broad Institute Genomics Platform"/>
            <consortium name="The Broad Institute Genome Sequencing Center for Infectious Disease"/>
            <person name="Wu L."/>
            <person name="Ma J."/>
        </authorList>
    </citation>
    <scope>NUCLEOTIDE SEQUENCE [LARGE SCALE GENOMIC DNA]</scope>
    <source>
        <strain evidence="3">CGMCC 1.16031</strain>
    </source>
</reference>
<organism evidence="2 3">
    <name type="scientific">Pseudobowmanella zhangzhouensis</name>
    <dbReference type="NCBI Taxonomy" id="1537679"/>
    <lineage>
        <taxon>Bacteria</taxon>
        <taxon>Pseudomonadati</taxon>
        <taxon>Pseudomonadota</taxon>
        <taxon>Gammaproteobacteria</taxon>
        <taxon>Alteromonadales</taxon>
        <taxon>Alteromonadaceae</taxon>
    </lineage>
</organism>
<evidence type="ECO:0008006" key="4">
    <source>
        <dbReference type="Google" id="ProtNLM"/>
    </source>
</evidence>
<evidence type="ECO:0000313" key="2">
    <source>
        <dbReference type="EMBL" id="MFC6440421.1"/>
    </source>
</evidence>
<dbReference type="Proteomes" id="UP001596364">
    <property type="component" value="Unassembled WGS sequence"/>
</dbReference>
<accession>A0ABW1XKU7</accession>
<keyword evidence="3" id="KW-1185">Reference proteome</keyword>
<feature type="transmembrane region" description="Helical" evidence="1">
    <location>
        <begin position="30"/>
        <end position="50"/>
    </location>
</feature>
<evidence type="ECO:0000256" key="1">
    <source>
        <dbReference type="SAM" id="Phobius"/>
    </source>
</evidence>
<keyword evidence="1" id="KW-0472">Membrane</keyword>
<evidence type="ECO:0000313" key="3">
    <source>
        <dbReference type="Proteomes" id="UP001596364"/>
    </source>
</evidence>
<proteinExistence type="predicted"/>
<name>A0ABW1XKU7_9ALTE</name>
<sequence>MSTYIFVFWIIFTLIVAAIASSKGRSGVVFFILSAILSPLFGFIILLIIGEDSDAKDKEKVNTGTHKKCPFCAEIIKAEALLCKHCGSSLVGSFSPNANETSNIHRQLQNAIYEKDVDKVSKIVHSGIDLNECQEAFSHLEYAELHGNEDIIRTIKFALD</sequence>
<comment type="caution">
    <text evidence="2">The sequence shown here is derived from an EMBL/GenBank/DDBJ whole genome shotgun (WGS) entry which is preliminary data.</text>
</comment>
<dbReference type="RefSeq" id="WP_174719777.1">
    <property type="nucleotide sequence ID" value="NZ_JBHSUS010000001.1"/>
</dbReference>
<gene>
    <name evidence="2" type="ORF">ACFP85_09705</name>
</gene>
<dbReference type="EMBL" id="JBHSUS010000001">
    <property type="protein sequence ID" value="MFC6440421.1"/>
    <property type="molecule type" value="Genomic_DNA"/>
</dbReference>
<protein>
    <recommendedName>
        <fullName evidence="4">Zinc-ribbon domain-containing protein</fullName>
    </recommendedName>
</protein>